<name>A0A031JV81_9SPHN</name>
<comment type="caution">
    <text evidence="1">The sequence shown here is derived from an EMBL/GenBank/DDBJ whole genome shotgun (WGS) entry which is preliminary data.</text>
</comment>
<dbReference type="eggNOG" id="ENOG5033KHJ">
    <property type="taxonomic scope" value="Bacteria"/>
</dbReference>
<dbReference type="EMBL" id="JFYZ01000015">
    <property type="protein sequence ID" value="EZP80723.1"/>
    <property type="molecule type" value="Genomic_DNA"/>
</dbReference>
<accession>A0A031JV81</accession>
<evidence type="ECO:0000313" key="2">
    <source>
        <dbReference type="Proteomes" id="UP000024329"/>
    </source>
</evidence>
<reference evidence="1 2" key="1">
    <citation type="submission" date="2014-03" db="EMBL/GenBank/DDBJ databases">
        <title>Whole genome sequence of Novosphingobium resinovorum KF1.</title>
        <authorList>
            <person name="Gan H.M."/>
            <person name="Gan H.Y."/>
            <person name="Chew T.H."/>
            <person name="Savka M.A."/>
        </authorList>
    </citation>
    <scope>NUCLEOTIDE SEQUENCE [LARGE SCALE GENOMIC DNA]</scope>
    <source>
        <strain evidence="1 2">KF1</strain>
    </source>
</reference>
<sequence>MAALETESEVIAVTGYAAVREAFNDVLDLCVVKLTQADRRLAWEVLDLAGLDEDDTAAIEMLSDTALFSRRDPLRARRAIDRIAGKLPVKRDPLKSAIAARLPAAIFSIFRVIGRHKDGGVHALDLLDRQRPIHIMDHALAQQVQVIGEVLIAGRFVDLGPWYVGFGIIIPLRKSESLAIMLALSASDDDPDEIEEKRHDLHELIYQSHLMGEDLVMRAVEPMISAIAMDIDMEEDFDAAMKSLAPIFPSRRTGGQADNKNANDR</sequence>
<dbReference type="STRING" id="158500.BES08_11720"/>
<organism evidence="1 2">
    <name type="scientific">Novosphingobium resinovorum</name>
    <dbReference type="NCBI Taxonomy" id="158500"/>
    <lineage>
        <taxon>Bacteria</taxon>
        <taxon>Pseudomonadati</taxon>
        <taxon>Pseudomonadota</taxon>
        <taxon>Alphaproteobacteria</taxon>
        <taxon>Sphingomonadales</taxon>
        <taxon>Sphingomonadaceae</taxon>
        <taxon>Novosphingobium</taxon>
    </lineage>
</organism>
<protein>
    <submittedName>
        <fullName evidence="1">Uncharacterized protein</fullName>
    </submittedName>
</protein>
<gene>
    <name evidence="1" type="ORF">BV97_03141</name>
</gene>
<dbReference type="RefSeq" id="WP_155986293.1">
    <property type="nucleotide sequence ID" value="NZ_JFYZ01000015.1"/>
</dbReference>
<dbReference type="PATRIC" id="fig|158500.4.peg.3205"/>
<dbReference type="Proteomes" id="UP000024329">
    <property type="component" value="Unassembled WGS sequence"/>
</dbReference>
<proteinExistence type="predicted"/>
<dbReference type="AlphaFoldDB" id="A0A031JV81"/>
<evidence type="ECO:0000313" key="1">
    <source>
        <dbReference type="EMBL" id="EZP80723.1"/>
    </source>
</evidence>